<dbReference type="EMBL" id="JAFGDB010000088">
    <property type="protein sequence ID" value="MBN2067824.1"/>
    <property type="molecule type" value="Genomic_DNA"/>
</dbReference>
<accession>A0A938YPC3</accession>
<organism evidence="4 5">
    <name type="scientific">Candidatus Iainarchaeum sp</name>
    <dbReference type="NCBI Taxonomy" id="3101447"/>
    <lineage>
        <taxon>Archaea</taxon>
        <taxon>Candidatus Iainarchaeota</taxon>
        <taxon>Candidatus Iainarchaeia</taxon>
        <taxon>Candidatus Iainarchaeales</taxon>
        <taxon>Candidatus Iainarchaeaceae</taxon>
        <taxon>Candidatus Iainarchaeum</taxon>
    </lineage>
</organism>
<sequence>MSNELDSWEPFRHMRHFRRRVFELFPMQDIFSGIREPLVDVVDNGNSLQVIAELPGIDKKGLEVNVEDDSVDIKAELKQETKQEKKEEGYYCRERAYQSFYRKIPLPSEVMASKASAEFKNGVLTLNIPKKHPEPKGKGVKVEIK</sequence>
<dbReference type="CDD" id="cd06464">
    <property type="entry name" value="ACD_sHsps-like"/>
    <property type="match status" value="1"/>
</dbReference>
<dbReference type="Pfam" id="PF00011">
    <property type="entry name" value="HSP20"/>
    <property type="match status" value="1"/>
</dbReference>
<name>A0A938YPC3_9ARCH</name>
<protein>
    <submittedName>
        <fullName evidence="4">Hsp20/alpha crystallin family protein</fullName>
    </submittedName>
</protein>
<dbReference type="PROSITE" id="PS01031">
    <property type="entry name" value="SHSP"/>
    <property type="match status" value="1"/>
</dbReference>
<dbReference type="InterPro" id="IPR008978">
    <property type="entry name" value="HSP20-like_chaperone"/>
</dbReference>
<gene>
    <name evidence="4" type="ORF">JW744_05130</name>
</gene>
<dbReference type="AlphaFoldDB" id="A0A938YPC3"/>
<comment type="caution">
    <text evidence="4">The sequence shown here is derived from an EMBL/GenBank/DDBJ whole genome shotgun (WGS) entry which is preliminary data.</text>
</comment>
<dbReference type="Proteomes" id="UP000809243">
    <property type="component" value="Unassembled WGS sequence"/>
</dbReference>
<evidence type="ECO:0000259" key="3">
    <source>
        <dbReference type="PROSITE" id="PS01031"/>
    </source>
</evidence>
<evidence type="ECO:0000256" key="1">
    <source>
        <dbReference type="PROSITE-ProRule" id="PRU00285"/>
    </source>
</evidence>
<feature type="domain" description="SHSP" evidence="3">
    <location>
        <begin position="29"/>
        <end position="145"/>
    </location>
</feature>
<dbReference type="SUPFAM" id="SSF49764">
    <property type="entry name" value="HSP20-like chaperones"/>
    <property type="match status" value="1"/>
</dbReference>
<dbReference type="InterPro" id="IPR031107">
    <property type="entry name" value="Small_HSP"/>
</dbReference>
<comment type="similarity">
    <text evidence="1 2">Belongs to the small heat shock protein (HSP20) family.</text>
</comment>
<dbReference type="InterPro" id="IPR002068">
    <property type="entry name" value="A-crystallin/Hsp20_dom"/>
</dbReference>
<evidence type="ECO:0000313" key="5">
    <source>
        <dbReference type="Proteomes" id="UP000809243"/>
    </source>
</evidence>
<proteinExistence type="inferred from homology"/>
<dbReference type="PANTHER" id="PTHR11527">
    <property type="entry name" value="HEAT-SHOCK PROTEIN 20 FAMILY MEMBER"/>
    <property type="match status" value="1"/>
</dbReference>
<evidence type="ECO:0000256" key="2">
    <source>
        <dbReference type="RuleBase" id="RU003616"/>
    </source>
</evidence>
<reference evidence="4" key="1">
    <citation type="submission" date="2021-01" db="EMBL/GenBank/DDBJ databases">
        <title>Active Sulfur Cycling in an Early Earth Analoge.</title>
        <authorList>
            <person name="Hahn C.R."/>
            <person name="Youssef N.H."/>
            <person name="Elshahed M."/>
        </authorList>
    </citation>
    <scope>NUCLEOTIDE SEQUENCE</scope>
    <source>
        <strain evidence="4">Zod_Metabat.1151</strain>
    </source>
</reference>
<dbReference type="Gene3D" id="2.60.40.790">
    <property type="match status" value="1"/>
</dbReference>
<evidence type="ECO:0000313" key="4">
    <source>
        <dbReference type="EMBL" id="MBN2067824.1"/>
    </source>
</evidence>